<feature type="transmembrane region" description="Helical" evidence="1">
    <location>
        <begin position="292"/>
        <end position="321"/>
    </location>
</feature>
<dbReference type="InterPro" id="IPR002656">
    <property type="entry name" value="Acyl_transf_3_dom"/>
</dbReference>
<dbReference type="GO" id="GO:0016747">
    <property type="term" value="F:acyltransferase activity, transferring groups other than amino-acyl groups"/>
    <property type="evidence" value="ECO:0007669"/>
    <property type="project" value="InterPro"/>
</dbReference>
<dbReference type="RefSeq" id="WP_127886175.1">
    <property type="nucleotide sequence ID" value="NZ_CP028137.1"/>
</dbReference>
<dbReference type="InterPro" id="IPR050879">
    <property type="entry name" value="Acyltransferase_3"/>
</dbReference>
<organism evidence="3 4">
    <name type="scientific">Rathayibacter festucae DSM 15932</name>
    <dbReference type="NCBI Taxonomy" id="1328866"/>
    <lineage>
        <taxon>Bacteria</taxon>
        <taxon>Bacillati</taxon>
        <taxon>Actinomycetota</taxon>
        <taxon>Actinomycetes</taxon>
        <taxon>Micrococcales</taxon>
        <taxon>Microbacteriaceae</taxon>
        <taxon>Rathayibacter</taxon>
    </lineage>
</organism>
<feature type="domain" description="Acyltransferase 3" evidence="2">
    <location>
        <begin position="4"/>
        <end position="353"/>
    </location>
</feature>
<reference evidence="4" key="1">
    <citation type="submission" date="2018-03" db="EMBL/GenBank/DDBJ databases">
        <title>Bacteriophage NCPPB3778 and a type I-E CRISPR drive the evolution of the US Biological Select Agent, Rathayibacter toxicus.</title>
        <authorList>
            <person name="Davis E.W.II."/>
            <person name="Tabima J.F."/>
            <person name="Weisberg A.J."/>
            <person name="Dantas Lopes L."/>
            <person name="Wiseman M.S."/>
            <person name="Wiseman M.S."/>
            <person name="Pupko T."/>
            <person name="Belcher M.S."/>
            <person name="Sechler A.J."/>
            <person name="Tancos M.A."/>
            <person name="Schroeder B.K."/>
            <person name="Murray T.D."/>
            <person name="Luster D.G."/>
            <person name="Schneider W.L."/>
            <person name="Rogers E."/>
            <person name="Andreote F.D."/>
            <person name="Grunwald N.J."/>
            <person name="Putnam M.L."/>
            <person name="Chang J.H."/>
        </authorList>
    </citation>
    <scope>NUCLEOTIDE SEQUENCE [LARGE SCALE GENOMIC DNA]</scope>
    <source>
        <strain evidence="4">DSM 15932</strain>
    </source>
</reference>
<dbReference type="EMBL" id="CP028137">
    <property type="protein sequence ID" value="AZZ51137.1"/>
    <property type="molecule type" value="Genomic_DNA"/>
</dbReference>
<feature type="transmembrane region" description="Helical" evidence="1">
    <location>
        <begin position="40"/>
        <end position="64"/>
    </location>
</feature>
<gene>
    <name evidence="3" type="ORF">C1I64_03155</name>
</gene>
<keyword evidence="1" id="KW-1133">Transmembrane helix</keyword>
<dbReference type="Proteomes" id="UP000285317">
    <property type="component" value="Chromosome"/>
</dbReference>
<keyword evidence="1" id="KW-0812">Transmembrane</keyword>
<dbReference type="PANTHER" id="PTHR23028">
    <property type="entry name" value="ACETYLTRANSFERASE"/>
    <property type="match status" value="1"/>
</dbReference>
<evidence type="ECO:0000256" key="1">
    <source>
        <dbReference type="SAM" id="Phobius"/>
    </source>
</evidence>
<keyword evidence="1" id="KW-0472">Membrane</keyword>
<sequence>MTYRALDSVRACAALLVLVAHVRQAFLVPAAETRLGPVDSALYALTSLGHGAVIVFFVLSGFFVGGSVRSGLARGAFSWTKYLTSRLTRLWLVLIPALVLTAVLDAVGVAFLADRPQYAPGGSAQVDGNVLGALGNVVFLQPHLVRPFGTDQPLWSIGYEAGYYLLFPLLLVGLTRGSLRRRTLCATAAVVVVCVLGPAGTGLFLAWLAGAAVAWRGAAATRFLSRLGPKGTAASIVAVLLLVISAMSVDRLAKAGPDDLGWTTWATTIAAVALVVVLCRSEGIPGKGLDRLLCGGTWVSGFSFSLYATHVPVLMLLHAVLFPPPSAWWPPSAASWAGVLALALFACAVGWAFGALTERRTEAVRARVLGVVERLRRPRRAATGGS</sequence>
<evidence type="ECO:0000313" key="3">
    <source>
        <dbReference type="EMBL" id="AZZ51137.1"/>
    </source>
</evidence>
<evidence type="ECO:0000313" key="4">
    <source>
        <dbReference type="Proteomes" id="UP000285317"/>
    </source>
</evidence>
<dbReference type="KEGG" id="rfs:C1I64_03155"/>
<proteinExistence type="predicted"/>
<feature type="transmembrane region" description="Helical" evidence="1">
    <location>
        <begin position="154"/>
        <end position="174"/>
    </location>
</feature>
<evidence type="ECO:0000259" key="2">
    <source>
        <dbReference type="Pfam" id="PF01757"/>
    </source>
</evidence>
<dbReference type="Pfam" id="PF01757">
    <property type="entry name" value="Acyl_transf_3"/>
    <property type="match status" value="1"/>
</dbReference>
<protein>
    <recommendedName>
        <fullName evidence="2">Acyltransferase 3 domain-containing protein</fullName>
    </recommendedName>
</protein>
<dbReference type="PANTHER" id="PTHR23028:SF53">
    <property type="entry name" value="ACYL_TRANSF_3 DOMAIN-CONTAINING PROTEIN"/>
    <property type="match status" value="1"/>
</dbReference>
<name>A0A3Q9UUZ0_9MICO</name>
<dbReference type="GO" id="GO:0009103">
    <property type="term" value="P:lipopolysaccharide biosynthetic process"/>
    <property type="evidence" value="ECO:0007669"/>
    <property type="project" value="TreeGrafter"/>
</dbReference>
<dbReference type="AlphaFoldDB" id="A0A3Q9UUZ0"/>
<feature type="transmembrane region" description="Helical" evidence="1">
    <location>
        <begin position="333"/>
        <end position="357"/>
    </location>
</feature>
<feature type="transmembrane region" description="Helical" evidence="1">
    <location>
        <begin position="261"/>
        <end position="280"/>
    </location>
</feature>
<accession>A0A3Q9UUZ0</accession>
<feature type="transmembrane region" description="Helical" evidence="1">
    <location>
        <begin position="183"/>
        <end position="199"/>
    </location>
</feature>
<feature type="transmembrane region" description="Helical" evidence="1">
    <location>
        <begin position="90"/>
        <end position="113"/>
    </location>
</feature>
<dbReference type="GO" id="GO:0016020">
    <property type="term" value="C:membrane"/>
    <property type="evidence" value="ECO:0007669"/>
    <property type="project" value="TreeGrafter"/>
</dbReference>